<dbReference type="GO" id="GO:0050308">
    <property type="term" value="F:sugar-phosphatase activity"/>
    <property type="evidence" value="ECO:0007669"/>
    <property type="project" value="UniProtKB-EC"/>
</dbReference>
<dbReference type="InterPro" id="IPR023198">
    <property type="entry name" value="PGP-like_dom2"/>
</dbReference>
<keyword evidence="2" id="KW-1185">Reference proteome</keyword>
<organism evidence="1 2">
    <name type="scientific">Plantactinospora soyae</name>
    <dbReference type="NCBI Taxonomy" id="1544732"/>
    <lineage>
        <taxon>Bacteria</taxon>
        <taxon>Bacillati</taxon>
        <taxon>Actinomycetota</taxon>
        <taxon>Actinomycetes</taxon>
        <taxon>Micromonosporales</taxon>
        <taxon>Micromonosporaceae</taxon>
        <taxon>Plantactinospora</taxon>
    </lineage>
</organism>
<dbReference type="EC" id="3.1.3.23" evidence="1"/>
<reference evidence="1" key="1">
    <citation type="submission" date="2020-10" db="EMBL/GenBank/DDBJ databases">
        <title>Sequencing the genomes of 1000 actinobacteria strains.</title>
        <authorList>
            <person name="Klenk H.-P."/>
        </authorList>
    </citation>
    <scope>NUCLEOTIDE SEQUENCE</scope>
    <source>
        <strain evidence="1">DSM 46832</strain>
    </source>
</reference>
<sequence length="209" mass="21939">MERPVLFDIDGTLVDSTEAVTTVWREAALRHGVDADAILRVCHGRRDEDVVPEFFPDESVATVVGQIAELELGCADLVEPIPGAVGVLDRLDGRRWAAVTSGSRSLMTARLQGAGLPVPAILVAAEDVSVGKPDPEGYLLAARRLGVDVLSCVVVEDSPAGVAAGRAAGAFVVGLVSTHHPDALADADVVIEQLAALPELLKKLPSQQW</sequence>
<evidence type="ECO:0000313" key="1">
    <source>
        <dbReference type="EMBL" id="MBE1490882.1"/>
    </source>
</evidence>
<dbReference type="NCBIfam" id="TIGR01509">
    <property type="entry name" value="HAD-SF-IA-v3"/>
    <property type="match status" value="1"/>
</dbReference>
<dbReference type="InterPro" id="IPR051806">
    <property type="entry name" value="HAD-like_SPP"/>
</dbReference>
<accession>A0A927MA97</accession>
<dbReference type="SFLD" id="SFLDG01129">
    <property type="entry name" value="C1.5:_HAD__Beta-PGM__Phosphata"/>
    <property type="match status" value="1"/>
</dbReference>
<dbReference type="InterPro" id="IPR006439">
    <property type="entry name" value="HAD-SF_hydro_IA"/>
</dbReference>
<dbReference type="AlphaFoldDB" id="A0A927MA97"/>
<dbReference type="Gene3D" id="3.40.50.1000">
    <property type="entry name" value="HAD superfamily/HAD-like"/>
    <property type="match status" value="1"/>
</dbReference>
<dbReference type="RefSeq" id="WP_192770083.1">
    <property type="nucleotide sequence ID" value="NZ_JADBEB010000001.1"/>
</dbReference>
<dbReference type="Proteomes" id="UP000649753">
    <property type="component" value="Unassembled WGS sequence"/>
</dbReference>
<dbReference type="InterPro" id="IPR023214">
    <property type="entry name" value="HAD_sf"/>
</dbReference>
<evidence type="ECO:0000313" key="2">
    <source>
        <dbReference type="Proteomes" id="UP000649753"/>
    </source>
</evidence>
<dbReference type="PANTHER" id="PTHR43481:SF4">
    <property type="entry name" value="GLYCEROL-1-PHOSPHATE PHOSPHOHYDROLASE 1-RELATED"/>
    <property type="match status" value="1"/>
</dbReference>
<dbReference type="InterPro" id="IPR036412">
    <property type="entry name" value="HAD-like_sf"/>
</dbReference>
<dbReference type="SUPFAM" id="SSF56784">
    <property type="entry name" value="HAD-like"/>
    <property type="match status" value="1"/>
</dbReference>
<keyword evidence="1" id="KW-0378">Hydrolase</keyword>
<dbReference type="PANTHER" id="PTHR43481">
    <property type="entry name" value="FRUCTOSE-1-PHOSPHATE PHOSPHATASE"/>
    <property type="match status" value="1"/>
</dbReference>
<dbReference type="EMBL" id="JADBEB010000001">
    <property type="protein sequence ID" value="MBE1490882.1"/>
    <property type="molecule type" value="Genomic_DNA"/>
</dbReference>
<protein>
    <submittedName>
        <fullName evidence="1">Sugar-phosphatase</fullName>
        <ecNumber evidence="1">3.1.3.23</ecNumber>
    </submittedName>
</protein>
<comment type="caution">
    <text evidence="1">The sequence shown here is derived from an EMBL/GenBank/DDBJ whole genome shotgun (WGS) entry which is preliminary data.</text>
</comment>
<name>A0A927MA97_9ACTN</name>
<dbReference type="SFLD" id="SFLDS00003">
    <property type="entry name" value="Haloacid_Dehalogenase"/>
    <property type="match status" value="1"/>
</dbReference>
<dbReference type="SFLD" id="SFLDG01135">
    <property type="entry name" value="C1.5.6:_HAD__Beta-PGM__Phospha"/>
    <property type="match status" value="1"/>
</dbReference>
<dbReference type="Gene3D" id="1.10.150.240">
    <property type="entry name" value="Putative phosphatase, domain 2"/>
    <property type="match status" value="1"/>
</dbReference>
<proteinExistence type="predicted"/>
<dbReference type="Pfam" id="PF00702">
    <property type="entry name" value="Hydrolase"/>
    <property type="match status" value="1"/>
</dbReference>
<gene>
    <name evidence="1" type="ORF">H4W31_006520</name>
</gene>